<feature type="domain" description="GBD/FH3" evidence="3">
    <location>
        <begin position="1"/>
        <end position="225"/>
    </location>
</feature>
<feature type="region of interest" description="Disordered" evidence="2">
    <location>
        <begin position="216"/>
        <end position="318"/>
    </location>
</feature>
<dbReference type="PROSITE" id="PS51232">
    <property type="entry name" value="GBD_FH3"/>
    <property type="match status" value="1"/>
</dbReference>
<evidence type="ECO:0000313" key="5">
    <source>
        <dbReference type="EMBL" id="CAK8674033.1"/>
    </source>
</evidence>
<dbReference type="Pfam" id="PF02181">
    <property type="entry name" value="FH2"/>
    <property type="match status" value="1"/>
</dbReference>
<gene>
    <name evidence="5" type="ORF">CVLEPA_LOCUS3754</name>
</gene>
<comment type="caution">
    <text evidence="5">The sequence shown here is derived from an EMBL/GenBank/DDBJ whole genome shotgun (WGS) entry which is preliminary data.</text>
</comment>
<evidence type="ECO:0000259" key="3">
    <source>
        <dbReference type="PROSITE" id="PS51232"/>
    </source>
</evidence>
<dbReference type="InterPro" id="IPR056771">
    <property type="entry name" value="FH3_FHOD1-3-like"/>
</dbReference>
<dbReference type="PANTHER" id="PTHR45920:SF4">
    <property type="entry name" value="FORMIN HOMOLOGY 2 DOMAIN CONTAINING, ISOFORM I"/>
    <property type="match status" value="1"/>
</dbReference>
<sequence>MLYVDGMEGVIQHIDTVRWLYTLIASKFRLVVKTSLKLLLVFVEYSEPNALVLTEAVQYVDRRKRSPIWSNLMAVLGEKDGIDSELLVYAMTLINKTLSNVSDQDTFYDITDSLEEQKMDVVAQHHINKKGNDMDLVEQFKIYELALKHEDGDDDMLAVACTSASGIKWNRERIKSEADRKSKRRNSLTTAIELSNESPVSELASLINQEKAIDSTVSQKPWKPHSSTDTLSLPASELITETEVKTRSRRRSPQSRNDHMKLRQNDLRRNVFTTEKPRMHNITSYSSPYTNSVTASNDENEQRERKRRQRLAKWDEKERRQNVLNNELSARISTQNGLLNGAQDAPSEPPPPPTRTSSSKALEQRRLEKRKQQVLQDKRDLQQQQGPLDPQTQSQPDDSGDIVRTRRRRHDHDSKKSSVITPSVHETNKDVHGSLNVCHVDKSFPGISSGTEKVIINHGIKADPTAELKPTELGKQRPNDVITTDQKLIMDMLYANQAVAAKQTESDEGSDDTVASAENDIKLSGVQAIAEKLQNGTVDLAKRLKPSEKETLPINETIPSFSPKKDSDIMWEKLLTQGAQKELFIDGFDFGGLSELDDIDVLNPVLLSNGEISALPSGSVPLSPPGVVPPPPPMMNVPPPPPPPPPPPGVPAAPPLPASPPLQLSATAKRRTVRLFWKECSPTSSSNMVARASVWADVDDVEVDPEKFIHLFELKTKDVIQKKQQTEKKNELHVLDVKRSNAINIGLTVLPPPRTIKSAIINMDEFALTKEQIEKLLAMVPTEEEISAIQEGMQQSPDVALGSAEQFLLTLSSISELEARLNLWAFKLDYDALEKEIAEALQDLKDAIHEIKNNLTLRRILTTLRAIGNILNKTKVKGFDIAYLSKVPEVKDTVHKQSLLHHVTQSVLEKFPDSTDLYSELGALTRCSRVDFTSLEETLKAMECRCKNSWDHLKLIAKHEAKASNRSKLSEFLMSCAQNIITLKVIHRRLLNRFRAMMHYFGTPSNVIADTTVQGFARLISEFALEYRTSRERLVSQRKKKHARGERNRTRGKMIIETRRFSTTEDQMKQRLMETALKPATDVKFEKRSRQRSNKSRRKSNEAGNQSSSKGSASDDVTDQIMEQLVKTATHAPRERNAPVSRRKRSRNAQRKSLRRTLKGGLTDEEKAVIMGSY</sequence>
<evidence type="ECO:0000256" key="1">
    <source>
        <dbReference type="ARBA" id="ARBA00023203"/>
    </source>
</evidence>
<feature type="compositionally biased region" description="Low complexity" evidence="2">
    <location>
        <begin position="382"/>
        <end position="395"/>
    </location>
</feature>
<dbReference type="Gene3D" id="1.20.58.2220">
    <property type="entry name" value="Formin, FH2 domain"/>
    <property type="match status" value="1"/>
</dbReference>
<name>A0ABP0F2T8_CLALP</name>
<dbReference type="PANTHER" id="PTHR45920">
    <property type="entry name" value="FORMIN HOMOLOGY 2 DOMAIN CONTAINING, ISOFORM I"/>
    <property type="match status" value="1"/>
</dbReference>
<accession>A0ABP0F2T8</accession>
<feature type="compositionally biased region" description="Basic residues" evidence="2">
    <location>
        <begin position="1141"/>
        <end position="1158"/>
    </location>
</feature>
<feature type="region of interest" description="Disordered" evidence="2">
    <location>
        <begin position="638"/>
        <end position="660"/>
    </location>
</feature>
<feature type="compositionally biased region" description="Polar residues" evidence="2">
    <location>
        <begin position="216"/>
        <end position="233"/>
    </location>
</feature>
<dbReference type="SUPFAM" id="SSF48371">
    <property type="entry name" value="ARM repeat"/>
    <property type="match status" value="1"/>
</dbReference>
<dbReference type="InterPro" id="IPR015425">
    <property type="entry name" value="FH2_Formin"/>
</dbReference>
<evidence type="ECO:0000313" key="6">
    <source>
        <dbReference type="Proteomes" id="UP001642483"/>
    </source>
</evidence>
<feature type="compositionally biased region" description="Basic residues" evidence="2">
    <location>
        <begin position="1089"/>
        <end position="1098"/>
    </location>
</feature>
<dbReference type="InterPro" id="IPR042201">
    <property type="entry name" value="FH2_Formin_sf"/>
</dbReference>
<dbReference type="Gene3D" id="1.25.10.10">
    <property type="entry name" value="Leucine-rich Repeat Variant"/>
    <property type="match status" value="1"/>
</dbReference>
<organism evidence="5 6">
    <name type="scientific">Clavelina lepadiformis</name>
    <name type="common">Light-bulb sea squirt</name>
    <name type="synonym">Ascidia lepadiformis</name>
    <dbReference type="NCBI Taxonomy" id="159417"/>
    <lineage>
        <taxon>Eukaryota</taxon>
        <taxon>Metazoa</taxon>
        <taxon>Chordata</taxon>
        <taxon>Tunicata</taxon>
        <taxon>Ascidiacea</taxon>
        <taxon>Aplousobranchia</taxon>
        <taxon>Clavelinidae</taxon>
        <taxon>Clavelina</taxon>
    </lineage>
</organism>
<protein>
    <recommendedName>
        <fullName evidence="7">FH1/FH2 domain-containing protein 3</fullName>
    </recommendedName>
</protein>
<dbReference type="SUPFAM" id="SSF101447">
    <property type="entry name" value="Formin homology 2 domain (FH2 domain)"/>
    <property type="match status" value="1"/>
</dbReference>
<dbReference type="PROSITE" id="PS51444">
    <property type="entry name" value="FH2"/>
    <property type="match status" value="1"/>
</dbReference>
<feature type="region of interest" description="Disordered" evidence="2">
    <location>
        <begin position="338"/>
        <end position="429"/>
    </location>
</feature>
<dbReference type="Proteomes" id="UP001642483">
    <property type="component" value="Unassembled WGS sequence"/>
</dbReference>
<keyword evidence="1" id="KW-0009">Actin-binding</keyword>
<keyword evidence="6" id="KW-1185">Reference proteome</keyword>
<dbReference type="InterPro" id="IPR014768">
    <property type="entry name" value="GBD/FH3_dom"/>
</dbReference>
<feature type="domain" description="FH2" evidence="4">
    <location>
        <begin position="662"/>
        <end position="1053"/>
    </location>
</feature>
<dbReference type="InterPro" id="IPR011989">
    <property type="entry name" value="ARM-like"/>
</dbReference>
<evidence type="ECO:0000259" key="4">
    <source>
        <dbReference type="PROSITE" id="PS51444"/>
    </source>
</evidence>
<feature type="compositionally biased region" description="Polar residues" evidence="2">
    <location>
        <begin position="1102"/>
        <end position="1112"/>
    </location>
</feature>
<feature type="compositionally biased region" description="Polar residues" evidence="2">
    <location>
        <begin position="281"/>
        <end position="297"/>
    </location>
</feature>
<feature type="compositionally biased region" description="Basic and acidic residues" evidence="2">
    <location>
        <begin position="256"/>
        <end position="269"/>
    </location>
</feature>
<evidence type="ECO:0000256" key="2">
    <source>
        <dbReference type="SAM" id="MobiDB-lite"/>
    </source>
</evidence>
<dbReference type="Pfam" id="PF24959">
    <property type="entry name" value="FH3_FHOD1-3"/>
    <property type="match status" value="1"/>
</dbReference>
<proteinExistence type="predicted"/>
<dbReference type="InterPro" id="IPR016024">
    <property type="entry name" value="ARM-type_fold"/>
</dbReference>
<dbReference type="EMBL" id="CAWYQH010000002">
    <property type="protein sequence ID" value="CAK8674033.1"/>
    <property type="molecule type" value="Genomic_DNA"/>
</dbReference>
<feature type="region of interest" description="Disordered" evidence="2">
    <location>
        <begin position="1074"/>
        <end position="1165"/>
    </location>
</feature>
<dbReference type="SMART" id="SM00498">
    <property type="entry name" value="FH2"/>
    <property type="match status" value="1"/>
</dbReference>
<reference evidence="5 6" key="1">
    <citation type="submission" date="2024-02" db="EMBL/GenBank/DDBJ databases">
        <authorList>
            <person name="Daric V."/>
            <person name="Darras S."/>
        </authorList>
    </citation>
    <scope>NUCLEOTIDE SEQUENCE [LARGE SCALE GENOMIC DNA]</scope>
</reference>
<evidence type="ECO:0008006" key="7">
    <source>
        <dbReference type="Google" id="ProtNLM"/>
    </source>
</evidence>